<name>A0A2N5X2J5_9GAMM</name>
<comment type="similarity">
    <text evidence="1 3">Belongs to the short-chain dehydrogenases/reductases (SDR) family.</text>
</comment>
<evidence type="ECO:0000256" key="3">
    <source>
        <dbReference type="RuleBase" id="RU000363"/>
    </source>
</evidence>
<keyword evidence="2" id="KW-0560">Oxidoreductase</keyword>
<evidence type="ECO:0000256" key="2">
    <source>
        <dbReference type="ARBA" id="ARBA00023002"/>
    </source>
</evidence>
<dbReference type="GO" id="GO:0016020">
    <property type="term" value="C:membrane"/>
    <property type="evidence" value="ECO:0007669"/>
    <property type="project" value="TreeGrafter"/>
</dbReference>
<dbReference type="CDD" id="cd05233">
    <property type="entry name" value="SDR_c"/>
    <property type="match status" value="1"/>
</dbReference>
<dbReference type="InterPro" id="IPR002347">
    <property type="entry name" value="SDR_fam"/>
</dbReference>
<dbReference type="OrthoDB" id="6503536at2"/>
<dbReference type="Proteomes" id="UP000235005">
    <property type="component" value="Unassembled WGS sequence"/>
</dbReference>
<dbReference type="PRINTS" id="PR00081">
    <property type="entry name" value="GDHRDH"/>
</dbReference>
<dbReference type="AlphaFoldDB" id="A0A2N5X2J5"/>
<evidence type="ECO:0000313" key="5">
    <source>
        <dbReference type="Proteomes" id="UP000235005"/>
    </source>
</evidence>
<dbReference type="SUPFAM" id="SSF51735">
    <property type="entry name" value="NAD(P)-binding Rossmann-fold domains"/>
    <property type="match status" value="1"/>
</dbReference>
<dbReference type="PANTHER" id="PTHR44196:SF1">
    <property type="entry name" value="DEHYDROGENASE_REDUCTASE SDR FAMILY MEMBER 7B"/>
    <property type="match status" value="1"/>
</dbReference>
<dbReference type="EMBL" id="PKUS01000011">
    <property type="protein sequence ID" value="PLW68716.1"/>
    <property type="molecule type" value="Genomic_DNA"/>
</dbReference>
<dbReference type="PRINTS" id="PR00080">
    <property type="entry name" value="SDRFAMILY"/>
</dbReference>
<organism evidence="4 5">
    <name type="scientific">Pseudohalioglobus lutimaris</name>
    <dbReference type="NCBI Taxonomy" id="1737061"/>
    <lineage>
        <taxon>Bacteria</taxon>
        <taxon>Pseudomonadati</taxon>
        <taxon>Pseudomonadota</taxon>
        <taxon>Gammaproteobacteria</taxon>
        <taxon>Cellvibrionales</taxon>
        <taxon>Halieaceae</taxon>
        <taxon>Pseudohalioglobus</taxon>
    </lineage>
</organism>
<keyword evidence="5" id="KW-1185">Reference proteome</keyword>
<dbReference type="PANTHER" id="PTHR44196">
    <property type="entry name" value="DEHYDROGENASE/REDUCTASE SDR FAMILY MEMBER 7B"/>
    <property type="match status" value="1"/>
</dbReference>
<gene>
    <name evidence="4" type="ORF">C0039_10545</name>
</gene>
<dbReference type="InterPro" id="IPR036291">
    <property type="entry name" value="NAD(P)-bd_dom_sf"/>
</dbReference>
<comment type="caution">
    <text evidence="4">The sequence shown here is derived from an EMBL/GenBank/DDBJ whole genome shotgun (WGS) entry which is preliminary data.</text>
</comment>
<reference evidence="4 5" key="1">
    <citation type="submission" date="2018-01" db="EMBL/GenBank/DDBJ databases">
        <title>The draft genome sequence of Halioglobus lutimaris HF004.</title>
        <authorList>
            <person name="Du Z.-J."/>
            <person name="Shi M.-J."/>
        </authorList>
    </citation>
    <scope>NUCLEOTIDE SEQUENCE [LARGE SCALE GENOMIC DNA]</scope>
    <source>
        <strain evidence="4 5">HF004</strain>
    </source>
</reference>
<evidence type="ECO:0000256" key="1">
    <source>
        <dbReference type="ARBA" id="ARBA00006484"/>
    </source>
</evidence>
<dbReference type="Pfam" id="PF00106">
    <property type="entry name" value="adh_short"/>
    <property type="match status" value="1"/>
</dbReference>
<dbReference type="Gene3D" id="3.40.50.720">
    <property type="entry name" value="NAD(P)-binding Rossmann-like Domain"/>
    <property type="match status" value="1"/>
</dbReference>
<sequence length="269" mass="29513">MMNLQDRVIVITGAGSGIGRQLAVQFATEKCRLALSDINQKGLDETVALLNIDPHKVASFIVDVSDREATVAFARLVMEKFGQVDVLINNAGLTSVGSIHAVSYEAFERVISVNMWGVVYGCRAFLPYLKERPESVLANVSSINGMVPFADNGPYNMSKYAVYGLNETLMMELRDTSVRVLSIHPGGISTNIVNNSIGADTRTREGFAKLAKTTPEQAAVAIVNAVKNKKRYLFIGRDAKFMQLMKRFSPRLALGFSLWMTARVLASEN</sequence>
<evidence type="ECO:0000313" key="4">
    <source>
        <dbReference type="EMBL" id="PLW68716.1"/>
    </source>
</evidence>
<dbReference type="InterPro" id="IPR020904">
    <property type="entry name" value="Sc_DH/Rdtase_CS"/>
</dbReference>
<proteinExistence type="inferred from homology"/>
<dbReference type="GO" id="GO:0016491">
    <property type="term" value="F:oxidoreductase activity"/>
    <property type="evidence" value="ECO:0007669"/>
    <property type="project" value="UniProtKB-KW"/>
</dbReference>
<dbReference type="PROSITE" id="PS00061">
    <property type="entry name" value="ADH_SHORT"/>
    <property type="match status" value="1"/>
</dbReference>
<accession>A0A2N5X2J5</accession>
<protein>
    <submittedName>
        <fullName evidence="4">Acetoin dehydrogenase</fullName>
    </submittedName>
</protein>